<dbReference type="InterPro" id="IPR023187">
    <property type="entry name" value="Tscrpt_reg_MarR-type_CS"/>
</dbReference>
<dbReference type="SUPFAM" id="SSF46785">
    <property type="entry name" value="Winged helix' DNA-binding domain"/>
    <property type="match status" value="1"/>
</dbReference>
<gene>
    <name evidence="5" type="ORF">NX801_13455</name>
</gene>
<evidence type="ECO:0000259" key="4">
    <source>
        <dbReference type="PROSITE" id="PS50995"/>
    </source>
</evidence>
<dbReference type="SMART" id="SM00347">
    <property type="entry name" value="HTH_MARR"/>
    <property type="match status" value="1"/>
</dbReference>
<dbReference type="Gene3D" id="1.10.10.10">
    <property type="entry name" value="Winged helix-like DNA-binding domain superfamily/Winged helix DNA-binding domain"/>
    <property type="match status" value="1"/>
</dbReference>
<evidence type="ECO:0000313" key="6">
    <source>
        <dbReference type="Proteomes" id="UP001431313"/>
    </source>
</evidence>
<keyword evidence="6" id="KW-1185">Reference proteome</keyword>
<dbReference type="RefSeq" id="WP_258787859.1">
    <property type="nucleotide sequence ID" value="NZ_JANUGQ010000009.1"/>
</dbReference>
<keyword evidence="2" id="KW-0238">DNA-binding</keyword>
<sequence length="156" mass="16819">MAEDVCAVAELLEVLLGRGQEAVPSGPVSPSQLRALLVLERHDGTNLRTLSDVLRSRNSSVSRLCDRLEAMGLVTRAPSPTSRREVELRLSRRGHTVLRELREARAREVAAVLARMKPAAVHALAEGLIAFRDAVEDLEDAEDRPGAGGHSVADSA</sequence>
<feature type="domain" description="HTH marR-type" evidence="4">
    <location>
        <begin position="1"/>
        <end position="140"/>
    </location>
</feature>
<evidence type="ECO:0000313" key="5">
    <source>
        <dbReference type="EMBL" id="MCS0636647.1"/>
    </source>
</evidence>
<dbReference type="PROSITE" id="PS50995">
    <property type="entry name" value="HTH_MARR_2"/>
    <property type="match status" value="1"/>
</dbReference>
<dbReference type="PANTHER" id="PTHR33164">
    <property type="entry name" value="TRANSCRIPTIONAL REGULATOR, MARR FAMILY"/>
    <property type="match status" value="1"/>
</dbReference>
<evidence type="ECO:0000256" key="2">
    <source>
        <dbReference type="ARBA" id="ARBA00023125"/>
    </source>
</evidence>
<dbReference type="Pfam" id="PF12802">
    <property type="entry name" value="MarR_2"/>
    <property type="match status" value="1"/>
</dbReference>
<dbReference type="PANTHER" id="PTHR33164:SF103">
    <property type="entry name" value="REGULATORY PROTEIN MARR"/>
    <property type="match status" value="1"/>
</dbReference>
<evidence type="ECO:0000256" key="1">
    <source>
        <dbReference type="ARBA" id="ARBA00023015"/>
    </source>
</evidence>
<accession>A0ABT2CHS1</accession>
<proteinExistence type="predicted"/>
<dbReference type="InterPro" id="IPR000835">
    <property type="entry name" value="HTH_MarR-typ"/>
</dbReference>
<keyword evidence="3" id="KW-0804">Transcription</keyword>
<dbReference type="InterPro" id="IPR036390">
    <property type="entry name" value="WH_DNA-bd_sf"/>
</dbReference>
<keyword evidence="1" id="KW-0805">Transcription regulation</keyword>
<organism evidence="5 6">
    <name type="scientific">Streptomyces pyxinae</name>
    <dbReference type="NCBI Taxonomy" id="2970734"/>
    <lineage>
        <taxon>Bacteria</taxon>
        <taxon>Bacillati</taxon>
        <taxon>Actinomycetota</taxon>
        <taxon>Actinomycetes</taxon>
        <taxon>Kitasatosporales</taxon>
        <taxon>Streptomycetaceae</taxon>
        <taxon>Streptomyces</taxon>
    </lineage>
</organism>
<reference evidence="5" key="1">
    <citation type="submission" date="2022-08" db="EMBL/GenBank/DDBJ databases">
        <authorList>
            <person name="Somphong A."/>
            <person name="Phongsopitanun W."/>
        </authorList>
    </citation>
    <scope>NUCLEOTIDE SEQUENCE</scope>
    <source>
        <strain evidence="5">LP05-1</strain>
    </source>
</reference>
<comment type="caution">
    <text evidence="5">The sequence shown here is derived from an EMBL/GenBank/DDBJ whole genome shotgun (WGS) entry which is preliminary data.</text>
</comment>
<name>A0ABT2CHS1_9ACTN</name>
<protein>
    <submittedName>
        <fullName evidence="5">MarR family transcriptional regulator</fullName>
    </submittedName>
</protein>
<dbReference type="InterPro" id="IPR036388">
    <property type="entry name" value="WH-like_DNA-bd_sf"/>
</dbReference>
<dbReference type="InterPro" id="IPR039422">
    <property type="entry name" value="MarR/SlyA-like"/>
</dbReference>
<dbReference type="Proteomes" id="UP001431313">
    <property type="component" value="Unassembled WGS sequence"/>
</dbReference>
<dbReference type="PROSITE" id="PS01117">
    <property type="entry name" value="HTH_MARR_1"/>
    <property type="match status" value="1"/>
</dbReference>
<evidence type="ECO:0000256" key="3">
    <source>
        <dbReference type="ARBA" id="ARBA00023163"/>
    </source>
</evidence>
<dbReference type="EMBL" id="JANUGQ010000009">
    <property type="protein sequence ID" value="MCS0636647.1"/>
    <property type="molecule type" value="Genomic_DNA"/>
</dbReference>